<dbReference type="InterPro" id="IPR016181">
    <property type="entry name" value="Acyl_CoA_acyltransferase"/>
</dbReference>
<dbReference type="Pfam" id="PF04339">
    <property type="entry name" value="FemAB_like"/>
    <property type="match status" value="1"/>
</dbReference>
<keyword evidence="2" id="KW-1185">Reference proteome</keyword>
<gene>
    <name evidence="1" type="ORF">SAMN05216551_10436</name>
</gene>
<evidence type="ECO:0000313" key="2">
    <source>
        <dbReference type="Proteomes" id="UP000243719"/>
    </source>
</evidence>
<evidence type="ECO:0000313" key="1">
    <source>
        <dbReference type="EMBL" id="SDV47963.1"/>
    </source>
</evidence>
<dbReference type="OrthoDB" id="9776898at2"/>
<accession>A0A1H2PMW0</accession>
<dbReference type="PANTHER" id="PTHR47017">
    <property type="entry name" value="ACYL-COA"/>
    <property type="match status" value="1"/>
</dbReference>
<dbReference type="EMBL" id="FNLO01000004">
    <property type="protein sequence ID" value="SDV47963.1"/>
    <property type="molecule type" value="Genomic_DNA"/>
</dbReference>
<evidence type="ECO:0008006" key="3">
    <source>
        <dbReference type="Google" id="ProtNLM"/>
    </source>
</evidence>
<dbReference type="Gene3D" id="3.40.630.30">
    <property type="match status" value="1"/>
</dbReference>
<reference evidence="2" key="1">
    <citation type="submission" date="2016-09" db="EMBL/GenBank/DDBJ databases">
        <authorList>
            <person name="Varghese N."/>
            <person name="Submissions S."/>
        </authorList>
    </citation>
    <scope>NUCLEOTIDE SEQUENCE [LARGE SCALE GENOMIC DNA]</scope>
    <source>
        <strain evidence="2">JS23</strain>
    </source>
</reference>
<dbReference type="PANTHER" id="PTHR47017:SF1">
    <property type="entry name" value="ACYL-COA"/>
    <property type="match status" value="1"/>
</dbReference>
<dbReference type="RefSeq" id="WP_091906785.1">
    <property type="nucleotide sequence ID" value="NZ_FNLO01000004.1"/>
</dbReference>
<dbReference type="AlphaFoldDB" id="A0A1H2PMW0"/>
<name>A0A1H2PMW0_9BURK</name>
<protein>
    <recommendedName>
        <fullName evidence="3">N-acetyltransferase</fullName>
    </recommendedName>
</protein>
<dbReference type="InterPro" id="IPR007434">
    <property type="entry name" value="FemAB-like"/>
</dbReference>
<sequence>MDYLMRIAASPAEIERGQWNALLARQPAPTPFLRHEFLCALTEAGCATPETGWSPQFVTLWQRDGEDETLVGAVPLYVKSHSYGEYVFDWAWADAYRRNGLDYYPKLLAAVPFTPVAGQRMLAADDAARRALAETLIPIASRAEEISSLHVLFPTPEEGALLQEAGMLLREGVQFHWLNDGYADFDAFLASLEQKKRKNIRAERRRVAEAGVTCRRIRGEDATDADWQFFNRCYRRTYREHHSSPYLNLEFFRTIARTMPENLLLVIAERDGAPIASSLLVYQRERGGTLFGRYWGALERVPCLHFEVAYYQPLIFCIEERLAVFEGGAQGEHKMARGFMPTVTRSAHWLAHPAFSDAVAQFLRREKEGIDDYIDELREHAPFRRDDAPSD</sequence>
<dbReference type="SUPFAM" id="SSF55729">
    <property type="entry name" value="Acyl-CoA N-acyltransferases (Nat)"/>
    <property type="match status" value="1"/>
</dbReference>
<proteinExistence type="predicted"/>
<organism evidence="1 2">
    <name type="scientific">Chitinasiproducens palmae</name>
    <dbReference type="NCBI Taxonomy" id="1770053"/>
    <lineage>
        <taxon>Bacteria</taxon>
        <taxon>Pseudomonadati</taxon>
        <taxon>Pseudomonadota</taxon>
        <taxon>Betaproteobacteria</taxon>
        <taxon>Burkholderiales</taxon>
        <taxon>Burkholderiaceae</taxon>
        <taxon>Chitinasiproducens</taxon>
    </lineage>
</organism>
<dbReference type="Proteomes" id="UP000243719">
    <property type="component" value="Unassembled WGS sequence"/>
</dbReference>
<dbReference type="STRING" id="1770053.SAMN05216551_10436"/>